<dbReference type="Proteomes" id="UP000639338">
    <property type="component" value="Unassembled WGS sequence"/>
</dbReference>
<protein>
    <recommendedName>
        <fullName evidence="2">Chitin-binding type-2 domain-containing protein</fullName>
    </recommendedName>
</protein>
<dbReference type="Gene3D" id="2.170.140.10">
    <property type="entry name" value="Chitin binding domain"/>
    <property type="match status" value="1"/>
</dbReference>
<dbReference type="GO" id="GO:0016787">
    <property type="term" value="F:hydrolase activity"/>
    <property type="evidence" value="ECO:0007669"/>
    <property type="project" value="UniProtKB-ARBA"/>
</dbReference>
<dbReference type="PROSITE" id="PS50940">
    <property type="entry name" value="CHIT_BIND_II"/>
    <property type="match status" value="1"/>
</dbReference>
<dbReference type="OrthoDB" id="504708at2759"/>
<keyword evidence="4" id="KW-1185">Reference proteome</keyword>
<organism evidence="3 4">
    <name type="scientific">Aphidius gifuensis</name>
    <name type="common">Parasitoid wasp</name>
    <dbReference type="NCBI Taxonomy" id="684658"/>
    <lineage>
        <taxon>Eukaryota</taxon>
        <taxon>Metazoa</taxon>
        <taxon>Ecdysozoa</taxon>
        <taxon>Arthropoda</taxon>
        <taxon>Hexapoda</taxon>
        <taxon>Insecta</taxon>
        <taxon>Pterygota</taxon>
        <taxon>Neoptera</taxon>
        <taxon>Endopterygota</taxon>
        <taxon>Hymenoptera</taxon>
        <taxon>Apocrita</taxon>
        <taxon>Ichneumonoidea</taxon>
        <taxon>Braconidae</taxon>
        <taxon>Aphidiinae</taxon>
        <taxon>Aphidius</taxon>
    </lineage>
</organism>
<dbReference type="PANTHER" id="PTHR45985">
    <property type="match status" value="1"/>
</dbReference>
<dbReference type="SUPFAM" id="SSF88713">
    <property type="entry name" value="Glycoside hydrolase/deacetylase"/>
    <property type="match status" value="1"/>
</dbReference>
<reference evidence="3 4" key="1">
    <citation type="submission" date="2020-08" db="EMBL/GenBank/DDBJ databases">
        <title>Aphidius gifuensis genome sequencing and assembly.</title>
        <authorList>
            <person name="Du Z."/>
        </authorList>
    </citation>
    <scope>NUCLEOTIDE SEQUENCE [LARGE SCALE GENOMIC DNA]</scope>
    <source>
        <strain evidence="3">YNYX2018</strain>
        <tissue evidence="3">Adults</tissue>
    </source>
</reference>
<keyword evidence="1" id="KW-0732">Signal</keyword>
<dbReference type="GO" id="GO:0005576">
    <property type="term" value="C:extracellular region"/>
    <property type="evidence" value="ECO:0007669"/>
    <property type="project" value="InterPro"/>
</dbReference>
<evidence type="ECO:0000313" key="4">
    <source>
        <dbReference type="Proteomes" id="UP000639338"/>
    </source>
</evidence>
<dbReference type="InterPro" id="IPR052740">
    <property type="entry name" value="CE4"/>
</dbReference>
<feature type="chain" id="PRO_5032983030" description="Chitin-binding type-2 domain-containing protein" evidence="1">
    <location>
        <begin position="21"/>
        <end position="465"/>
    </location>
</feature>
<dbReference type="InterPro" id="IPR011330">
    <property type="entry name" value="Glyco_hydro/deAcase_b/a-brl"/>
</dbReference>
<dbReference type="PANTHER" id="PTHR45985:SF3">
    <property type="entry name" value="CHITIN DEACETYLASE-LIKE 4"/>
    <property type="match status" value="1"/>
</dbReference>
<dbReference type="EMBL" id="JACMRX010000001">
    <property type="protein sequence ID" value="KAF7996356.1"/>
    <property type="molecule type" value="Genomic_DNA"/>
</dbReference>
<comment type="caution">
    <text evidence="3">The sequence shown here is derived from an EMBL/GenBank/DDBJ whole genome shotgun (WGS) entry which is preliminary data.</text>
</comment>
<dbReference type="AlphaFoldDB" id="A0A834Y0H7"/>
<evidence type="ECO:0000256" key="1">
    <source>
        <dbReference type="SAM" id="SignalP"/>
    </source>
</evidence>
<name>A0A834Y0H7_APHGI</name>
<sequence length="465" mass="53224">MNIFNSTLIIVILAIITVDAQKKKDEEKEKYECPEGQGSGNFADPATCRRFYQCVDGFPYLNRCPAGLYFDDISKLCTFKNEARCGPLPTTDAPITETPTDLAERCDTSQCELPYCFCSRDGTLIPGGIKPKDTPQMILLTFDGAINHNNFDHYQKIFNSGRTNPNGCPIKGTFFISHEYCNYNMVQSFAHDGHEIATETISLQKGLEDKGYEEWVGEMIGMREILRKFSDINKDEITGMRAPYLKPGRNTQYKVIEDFKYIYDSSIGISPLKIPIWPYTLDYKIPHECKAGTCPTKSFPGGHCPYLDQCVLHSHDANDVFEWLKEDFNRYYDQNRAPYMMPFHTNWFQIKELKDGLDKFLDWAITKPDVYMVTATEALTWMTNPTPLSGLSNFDGWSCKREENRPGPSCNYPNKCALNFRPAEANFTSTRYMETCTECPNRYPWLGDAKGSGQYNDNYTPEQKK</sequence>
<dbReference type="GO" id="GO:0008061">
    <property type="term" value="F:chitin binding"/>
    <property type="evidence" value="ECO:0007669"/>
    <property type="project" value="InterPro"/>
</dbReference>
<gene>
    <name evidence="3" type="ORF">HCN44_001988</name>
</gene>
<evidence type="ECO:0000313" key="3">
    <source>
        <dbReference type="EMBL" id="KAF7996356.1"/>
    </source>
</evidence>
<dbReference type="SUPFAM" id="SSF57625">
    <property type="entry name" value="Invertebrate chitin-binding proteins"/>
    <property type="match status" value="1"/>
</dbReference>
<dbReference type="InterPro" id="IPR036508">
    <property type="entry name" value="Chitin-bd_dom_sf"/>
</dbReference>
<dbReference type="Pfam" id="PF01607">
    <property type="entry name" value="CBM_14"/>
    <property type="match status" value="1"/>
</dbReference>
<dbReference type="Gene3D" id="3.20.20.370">
    <property type="entry name" value="Glycoside hydrolase/deacetylase"/>
    <property type="match status" value="1"/>
</dbReference>
<dbReference type="SMART" id="SM00494">
    <property type="entry name" value="ChtBD2"/>
    <property type="match status" value="1"/>
</dbReference>
<dbReference type="InterPro" id="IPR002557">
    <property type="entry name" value="Chitin-bd_dom"/>
</dbReference>
<feature type="domain" description="Chitin-binding type-2" evidence="2">
    <location>
        <begin position="30"/>
        <end position="87"/>
    </location>
</feature>
<proteinExistence type="predicted"/>
<accession>A0A834Y0H7</accession>
<feature type="signal peptide" evidence="1">
    <location>
        <begin position="1"/>
        <end position="20"/>
    </location>
</feature>
<evidence type="ECO:0000259" key="2">
    <source>
        <dbReference type="PROSITE" id="PS50940"/>
    </source>
</evidence>
<dbReference type="GO" id="GO:0005975">
    <property type="term" value="P:carbohydrate metabolic process"/>
    <property type="evidence" value="ECO:0007669"/>
    <property type="project" value="InterPro"/>
</dbReference>